<dbReference type="InterPro" id="IPR011604">
    <property type="entry name" value="PDDEXK-like_dom_sf"/>
</dbReference>
<dbReference type="AlphaFoldDB" id="A0A509MJM3"/>
<dbReference type="EMBL" id="LT618794">
    <property type="protein sequence ID" value="SCQ83275.1"/>
    <property type="molecule type" value="Genomic_DNA"/>
</dbReference>
<feature type="domain" description="Putative exodeoxyribonuclease 8 PDDEXK-like" evidence="1">
    <location>
        <begin position="42"/>
        <end position="261"/>
    </location>
</feature>
<reference evidence="3 4" key="1">
    <citation type="submission" date="2016-09" db="EMBL/GenBank/DDBJ databases">
        <authorList>
            <person name="Laine KS P."/>
        </authorList>
    </citation>
    <scope>NUCLEOTIDE SEQUENCE [LARGE SCALE GENOMIC DNA]</scope>
    <source>
        <strain evidence="3">PFRJS-23</strain>
    </source>
</reference>
<evidence type="ECO:0000313" key="2">
    <source>
        <dbReference type="EMBL" id="SCQ79669.1"/>
    </source>
</evidence>
<dbReference type="RefSeq" id="WP_085763871.1">
    <property type="nucleotide sequence ID" value="NZ_CP018002.1"/>
</dbReference>
<dbReference type="Proteomes" id="UP000250080">
    <property type="component" value="Chromosome II"/>
</dbReference>
<evidence type="ECO:0000259" key="1">
    <source>
        <dbReference type="Pfam" id="PF12684"/>
    </source>
</evidence>
<evidence type="ECO:0000313" key="3">
    <source>
        <dbReference type="EMBL" id="SCQ83275.1"/>
    </source>
</evidence>
<dbReference type="EMBL" id="LT618793">
    <property type="protein sequence ID" value="SCQ79669.1"/>
    <property type="molecule type" value="Genomic_DNA"/>
</dbReference>
<sequence>MSTIIDKPCAVKDMPEGEYHSDPCVEPSLSSTMAKTIVSGEAGPARLREIMSHGQEHKAVFDFGSAVHEKVLGRGAGVEVLDFPAWTTKASREARQAVWDAGGTPVLAKDAAQVDAMAEAILSNPVAGELFTRGKGAPELSMFTIDEVTGRWQRGRLDFLADRHTIVDFKTTSQSAERSQWIKHSWDYGYHLQAADYLDMAISLDLVDEDAVFLHVVQETKPPYLLAIYQVSADQLAEGRRLMRRALDLWDRCLTNDEWPAIPAVIQLSQLPDWVRTPGAEAPDSIPAEDVSDGIADALAATLTWKESA</sequence>
<organism evidence="3 4">
    <name type="scientific">Propionibacterium freudenreichii</name>
    <dbReference type="NCBI Taxonomy" id="1744"/>
    <lineage>
        <taxon>Bacteria</taxon>
        <taxon>Bacillati</taxon>
        <taxon>Actinomycetota</taxon>
        <taxon>Actinomycetes</taxon>
        <taxon>Propionibacteriales</taxon>
        <taxon>Propionibacteriaceae</taxon>
        <taxon>Propionibacterium</taxon>
    </lineage>
</organism>
<proteinExistence type="predicted"/>
<accession>A0A509MJM3</accession>
<name>A0A509MJM3_9ACTN</name>
<dbReference type="Gene3D" id="3.90.320.10">
    <property type="match status" value="1"/>
</dbReference>
<dbReference type="Pfam" id="PF12684">
    <property type="entry name" value="DUF3799"/>
    <property type="match status" value="1"/>
</dbReference>
<evidence type="ECO:0000313" key="4">
    <source>
        <dbReference type="Proteomes" id="UP000250080"/>
    </source>
</evidence>
<dbReference type="Proteomes" id="UP000250080">
    <property type="component" value="Chromosome I"/>
</dbReference>
<protein>
    <submittedName>
        <fullName evidence="3">RecE</fullName>
    </submittedName>
</protein>
<dbReference type="InterPro" id="IPR024432">
    <property type="entry name" value="Put_RecE_PDDEXK-like_dom"/>
</dbReference>
<gene>
    <name evidence="3" type="ORF">PFR_JS23-PH_58</name>
    <name evidence="2" type="ORF">PFR_JS23_1452</name>
</gene>